<dbReference type="AlphaFoldDB" id="A0A2N8UDF6"/>
<dbReference type="Proteomes" id="UP000239563">
    <property type="component" value="Chromosome VI"/>
</dbReference>
<protein>
    <submittedName>
        <fullName evidence="1">Uncharacterized protein</fullName>
    </submittedName>
</protein>
<proteinExistence type="predicted"/>
<reference evidence="1 2" key="1">
    <citation type="submission" date="2017-02" db="EMBL/GenBank/DDBJ databases">
        <authorList>
            <person name="Peterson S.W."/>
        </authorList>
    </citation>
    <scope>NUCLEOTIDE SEQUENCE [LARGE SCALE GENOMIC DNA]</scope>
    <source>
        <strain evidence="1 2">SRS1_H2-8</strain>
    </source>
</reference>
<name>A0A2N8UDF6_9BASI</name>
<organism evidence="1 2">
    <name type="scientific">Sporisorium reilianum f. sp. reilianum</name>
    <dbReference type="NCBI Taxonomy" id="72559"/>
    <lineage>
        <taxon>Eukaryota</taxon>
        <taxon>Fungi</taxon>
        <taxon>Dikarya</taxon>
        <taxon>Basidiomycota</taxon>
        <taxon>Ustilaginomycotina</taxon>
        <taxon>Ustilaginomycetes</taxon>
        <taxon>Ustilaginales</taxon>
        <taxon>Ustilaginaceae</taxon>
        <taxon>Sporisorium</taxon>
    </lineage>
</organism>
<evidence type="ECO:0000313" key="2">
    <source>
        <dbReference type="Proteomes" id="UP000239563"/>
    </source>
</evidence>
<sequence length="206" mass="23653">MTTDETPYVLWKATFTLPLDEATNPLYEVCRMPHLVRTPSEASIYTLLIDLDRRNDAITFSPYIKVVPDKIHLVHAQLQRIRGYVGFVQIQEEPGDPFDEPQNPTILSFANFEPSWLRPFNVIGKVSDVKGLQKDVTGWFWTFNLFDAQGHAVHVWFYTENEDGMEEGEELPNVNEGDLALCVNVTPNLEEGIRIGKRSELLIFRE</sequence>
<accession>A0A2N8UDF6</accession>
<evidence type="ECO:0000313" key="1">
    <source>
        <dbReference type="EMBL" id="SJX62772.1"/>
    </source>
</evidence>
<gene>
    <name evidence="1" type="ORF">SRS1_11037</name>
</gene>
<dbReference type="EMBL" id="LT795059">
    <property type="protein sequence ID" value="SJX62772.1"/>
    <property type="molecule type" value="Genomic_DNA"/>
</dbReference>